<keyword evidence="2" id="KW-1185">Reference proteome</keyword>
<dbReference type="Proteomes" id="UP000015105">
    <property type="component" value="Chromosome 6D"/>
</dbReference>
<evidence type="ECO:0000313" key="2">
    <source>
        <dbReference type="Proteomes" id="UP000015105"/>
    </source>
</evidence>
<protein>
    <submittedName>
        <fullName evidence="1">Uncharacterized protein</fullName>
    </submittedName>
</protein>
<dbReference type="EnsemblPlants" id="AET6Gv20793500.10">
    <property type="protein sequence ID" value="AET6Gv20793500.10"/>
    <property type="gene ID" value="AET6Gv20793500"/>
</dbReference>
<reference evidence="1" key="4">
    <citation type="submission" date="2019-03" db="UniProtKB">
        <authorList>
            <consortium name="EnsemblPlants"/>
        </authorList>
    </citation>
    <scope>IDENTIFICATION</scope>
</reference>
<dbReference type="Gramene" id="AET6Gv20793500.10">
    <property type="protein sequence ID" value="AET6Gv20793500.10"/>
    <property type="gene ID" value="AET6Gv20793500"/>
</dbReference>
<reference evidence="2" key="2">
    <citation type="journal article" date="2017" name="Nat. Plants">
        <title>The Aegilops tauschii genome reveals multiple impacts of transposons.</title>
        <authorList>
            <person name="Zhao G."/>
            <person name="Zou C."/>
            <person name="Li K."/>
            <person name="Wang K."/>
            <person name="Li T."/>
            <person name="Gao L."/>
            <person name="Zhang X."/>
            <person name="Wang H."/>
            <person name="Yang Z."/>
            <person name="Liu X."/>
            <person name="Jiang W."/>
            <person name="Mao L."/>
            <person name="Kong X."/>
            <person name="Jiao Y."/>
            <person name="Jia J."/>
        </authorList>
    </citation>
    <scope>NUCLEOTIDE SEQUENCE [LARGE SCALE GENOMIC DNA]</scope>
    <source>
        <strain evidence="2">cv. AL8/78</strain>
    </source>
</reference>
<reference evidence="1" key="5">
    <citation type="journal article" date="2021" name="G3 (Bethesda)">
        <title>Aegilops tauschii genome assembly Aet v5.0 features greater sequence contiguity and improved annotation.</title>
        <authorList>
            <person name="Wang L."/>
            <person name="Zhu T."/>
            <person name="Rodriguez J.C."/>
            <person name="Deal K.R."/>
            <person name="Dubcovsky J."/>
            <person name="McGuire P.E."/>
            <person name="Lux T."/>
            <person name="Spannagl M."/>
            <person name="Mayer K.F.X."/>
            <person name="Baldrich P."/>
            <person name="Meyers B.C."/>
            <person name="Huo N."/>
            <person name="Gu Y.Q."/>
            <person name="Zhou H."/>
            <person name="Devos K.M."/>
            <person name="Bennetzen J.L."/>
            <person name="Unver T."/>
            <person name="Budak H."/>
            <person name="Gulick P.J."/>
            <person name="Galiba G."/>
            <person name="Kalapos B."/>
            <person name="Nelson D.R."/>
            <person name="Li P."/>
            <person name="You F.M."/>
            <person name="Luo M.C."/>
            <person name="Dvorak J."/>
        </authorList>
    </citation>
    <scope>NUCLEOTIDE SEQUENCE [LARGE SCALE GENOMIC DNA]</scope>
    <source>
        <strain evidence="1">cv. AL8/78</strain>
    </source>
</reference>
<evidence type="ECO:0000313" key="1">
    <source>
        <dbReference type="EnsemblPlants" id="AET6Gv20793500.5"/>
    </source>
</evidence>
<sequence>MNAGARVIKSLRHMILFSSYGISRHPCETVCVLFRKVRRWRLPEDGIRFSLPTPVSALHPPSLEGMWRRVSGGSCGIQLVFVFGGSAWIRYSFVCVHVSRIDSFRTLLLFIDNSCWP</sequence>
<proteinExistence type="predicted"/>
<dbReference type="AlphaFoldDB" id="A0A453PP33"/>
<name>A0A453PP33_AEGTS</name>
<dbReference type="EnsemblPlants" id="AET6Gv20793500.5">
    <property type="protein sequence ID" value="AET6Gv20793500.5"/>
    <property type="gene ID" value="AET6Gv20793500"/>
</dbReference>
<accession>A0A453PP33</accession>
<dbReference type="Gramene" id="AET6Gv20793500.5">
    <property type="protein sequence ID" value="AET6Gv20793500.5"/>
    <property type="gene ID" value="AET6Gv20793500"/>
</dbReference>
<organism evidence="1 2">
    <name type="scientific">Aegilops tauschii subsp. strangulata</name>
    <name type="common">Goatgrass</name>
    <dbReference type="NCBI Taxonomy" id="200361"/>
    <lineage>
        <taxon>Eukaryota</taxon>
        <taxon>Viridiplantae</taxon>
        <taxon>Streptophyta</taxon>
        <taxon>Embryophyta</taxon>
        <taxon>Tracheophyta</taxon>
        <taxon>Spermatophyta</taxon>
        <taxon>Magnoliopsida</taxon>
        <taxon>Liliopsida</taxon>
        <taxon>Poales</taxon>
        <taxon>Poaceae</taxon>
        <taxon>BOP clade</taxon>
        <taxon>Pooideae</taxon>
        <taxon>Triticodae</taxon>
        <taxon>Triticeae</taxon>
        <taxon>Triticinae</taxon>
        <taxon>Aegilops</taxon>
    </lineage>
</organism>
<reference evidence="1" key="3">
    <citation type="journal article" date="2017" name="Nature">
        <title>Genome sequence of the progenitor of the wheat D genome Aegilops tauschii.</title>
        <authorList>
            <person name="Luo M.C."/>
            <person name="Gu Y.Q."/>
            <person name="Puiu D."/>
            <person name="Wang H."/>
            <person name="Twardziok S.O."/>
            <person name="Deal K.R."/>
            <person name="Huo N."/>
            <person name="Zhu T."/>
            <person name="Wang L."/>
            <person name="Wang Y."/>
            <person name="McGuire P.E."/>
            <person name="Liu S."/>
            <person name="Long H."/>
            <person name="Ramasamy R.K."/>
            <person name="Rodriguez J.C."/>
            <person name="Van S.L."/>
            <person name="Yuan L."/>
            <person name="Wang Z."/>
            <person name="Xia Z."/>
            <person name="Xiao L."/>
            <person name="Anderson O.D."/>
            <person name="Ouyang S."/>
            <person name="Liang Y."/>
            <person name="Zimin A.V."/>
            <person name="Pertea G."/>
            <person name="Qi P."/>
            <person name="Bennetzen J.L."/>
            <person name="Dai X."/>
            <person name="Dawson M.W."/>
            <person name="Muller H.G."/>
            <person name="Kugler K."/>
            <person name="Rivarola-Duarte L."/>
            <person name="Spannagl M."/>
            <person name="Mayer K.F.X."/>
            <person name="Lu F.H."/>
            <person name="Bevan M.W."/>
            <person name="Leroy P."/>
            <person name="Li P."/>
            <person name="You F.M."/>
            <person name="Sun Q."/>
            <person name="Liu Z."/>
            <person name="Lyons E."/>
            <person name="Wicker T."/>
            <person name="Salzberg S.L."/>
            <person name="Devos K.M."/>
            <person name="Dvorak J."/>
        </authorList>
    </citation>
    <scope>NUCLEOTIDE SEQUENCE [LARGE SCALE GENOMIC DNA]</scope>
    <source>
        <strain evidence="1">cv. AL8/78</strain>
    </source>
</reference>
<reference evidence="2" key="1">
    <citation type="journal article" date="2014" name="Science">
        <title>Ancient hybridizations among the ancestral genomes of bread wheat.</title>
        <authorList>
            <consortium name="International Wheat Genome Sequencing Consortium,"/>
            <person name="Marcussen T."/>
            <person name="Sandve S.R."/>
            <person name="Heier L."/>
            <person name="Spannagl M."/>
            <person name="Pfeifer M."/>
            <person name="Jakobsen K.S."/>
            <person name="Wulff B.B."/>
            <person name="Steuernagel B."/>
            <person name="Mayer K.F."/>
            <person name="Olsen O.A."/>
        </authorList>
    </citation>
    <scope>NUCLEOTIDE SEQUENCE [LARGE SCALE GENOMIC DNA]</scope>
    <source>
        <strain evidence="2">cv. AL8/78</strain>
    </source>
</reference>